<organism evidence="2 3">
    <name type="scientific">Flavobacterium suaedae</name>
    <dbReference type="NCBI Taxonomy" id="1767027"/>
    <lineage>
        <taxon>Bacteria</taxon>
        <taxon>Pseudomonadati</taxon>
        <taxon>Bacteroidota</taxon>
        <taxon>Flavobacteriia</taxon>
        <taxon>Flavobacteriales</taxon>
        <taxon>Flavobacteriaceae</taxon>
        <taxon>Flavobacterium</taxon>
    </lineage>
</organism>
<dbReference type="Proteomes" id="UP000615760">
    <property type="component" value="Unassembled WGS sequence"/>
</dbReference>
<protein>
    <recommendedName>
        <fullName evidence="4">Anti-sigma factor</fullName>
    </recommendedName>
</protein>
<evidence type="ECO:0000313" key="2">
    <source>
        <dbReference type="EMBL" id="GGB82369.1"/>
    </source>
</evidence>
<feature type="transmembrane region" description="Helical" evidence="1">
    <location>
        <begin position="55"/>
        <end position="74"/>
    </location>
</feature>
<gene>
    <name evidence="2" type="ORF">GCM10007424_22990</name>
</gene>
<keyword evidence="1" id="KW-0472">Membrane</keyword>
<evidence type="ECO:0000313" key="3">
    <source>
        <dbReference type="Proteomes" id="UP000615760"/>
    </source>
</evidence>
<evidence type="ECO:0000256" key="1">
    <source>
        <dbReference type="SAM" id="Phobius"/>
    </source>
</evidence>
<accession>A0ABQ1K2Z8</accession>
<keyword evidence="1" id="KW-1133">Transmembrane helix</keyword>
<reference evidence="3" key="1">
    <citation type="journal article" date="2019" name="Int. J. Syst. Evol. Microbiol.">
        <title>The Global Catalogue of Microorganisms (GCM) 10K type strain sequencing project: providing services to taxonomists for standard genome sequencing and annotation.</title>
        <authorList>
            <consortium name="The Broad Institute Genomics Platform"/>
            <consortium name="The Broad Institute Genome Sequencing Center for Infectious Disease"/>
            <person name="Wu L."/>
            <person name="Ma J."/>
        </authorList>
    </citation>
    <scope>NUCLEOTIDE SEQUENCE [LARGE SCALE GENOMIC DNA]</scope>
    <source>
        <strain evidence="3">CGMCC 1.15461</strain>
    </source>
</reference>
<evidence type="ECO:0008006" key="4">
    <source>
        <dbReference type="Google" id="ProtNLM"/>
    </source>
</evidence>
<keyword evidence="3" id="KW-1185">Reference proteome</keyword>
<keyword evidence="1" id="KW-0812">Transmembrane</keyword>
<comment type="caution">
    <text evidence="2">The sequence shown here is derived from an EMBL/GenBank/DDBJ whole genome shotgun (WGS) entry which is preliminary data.</text>
</comment>
<sequence length="277" mass="30663">MKTEQNKLEQEFKSKLEERTIQPSSAAWDRLDAMLSVAENESIPDTDEKKKPQRLWLYIAASFVAFLLVGVLLLNMQPEVNNPTITIDENAVVNNQQNNATPTEGNNVSNVTTNNTTGNEIINESSIPVQKQAVTAVTTKESNATSTQSSKGAQHPVNKITSNSIENITQNDKLLATVNESPLNKRGNDDITVGETKIKTNGITVDANKLLASVEVEENKKQQIEYTINQGKTKIDSKQLLSSVEEELDQSFRSKVLQSAVKQYNVIKTSVANRNYQ</sequence>
<proteinExistence type="predicted"/>
<dbReference type="EMBL" id="BMJE01000006">
    <property type="protein sequence ID" value="GGB82369.1"/>
    <property type="molecule type" value="Genomic_DNA"/>
</dbReference>
<dbReference type="RefSeq" id="WP_188621445.1">
    <property type="nucleotide sequence ID" value="NZ_BMJE01000006.1"/>
</dbReference>
<name>A0ABQ1K2Z8_9FLAO</name>